<evidence type="ECO:0000313" key="2">
    <source>
        <dbReference type="Proteomes" id="UP000824881"/>
    </source>
</evidence>
<gene>
    <name evidence="1" type="ORF">CCMSSC00406_0010345</name>
</gene>
<name>A0ACB7IPX1_PLECO</name>
<reference evidence="1 2" key="1">
    <citation type="journal article" date="2021" name="Appl. Environ. Microbiol.">
        <title>Genetic linkage and physical mapping for an oyster mushroom Pleurotus cornucopiae and QTL analysis for the trait cap color.</title>
        <authorList>
            <person name="Zhang Y."/>
            <person name="Gao W."/>
            <person name="Sonnenberg A."/>
            <person name="Chen Q."/>
            <person name="Zhang J."/>
            <person name="Huang C."/>
        </authorList>
    </citation>
    <scope>NUCLEOTIDE SEQUENCE [LARGE SCALE GENOMIC DNA]</scope>
    <source>
        <strain evidence="1">CCMSSC00406</strain>
    </source>
</reference>
<dbReference type="EMBL" id="WQMT02000008">
    <property type="protein sequence ID" value="KAG9219814.1"/>
    <property type="molecule type" value="Genomic_DNA"/>
</dbReference>
<protein>
    <submittedName>
        <fullName evidence="1">Uncharacterized protein</fullName>
    </submittedName>
</protein>
<comment type="caution">
    <text evidence="1">The sequence shown here is derived from an EMBL/GenBank/DDBJ whole genome shotgun (WGS) entry which is preliminary data.</text>
</comment>
<keyword evidence="2" id="KW-1185">Reference proteome</keyword>
<evidence type="ECO:0000313" key="1">
    <source>
        <dbReference type="EMBL" id="KAG9219814.1"/>
    </source>
</evidence>
<proteinExistence type="predicted"/>
<accession>A0ACB7IPX1</accession>
<dbReference type="Proteomes" id="UP000824881">
    <property type="component" value="Unassembled WGS sequence"/>
</dbReference>
<organism evidence="1 2">
    <name type="scientific">Pleurotus cornucopiae</name>
    <name type="common">Cornucopia mushroom</name>
    <dbReference type="NCBI Taxonomy" id="5321"/>
    <lineage>
        <taxon>Eukaryota</taxon>
        <taxon>Fungi</taxon>
        <taxon>Dikarya</taxon>
        <taxon>Basidiomycota</taxon>
        <taxon>Agaricomycotina</taxon>
        <taxon>Agaricomycetes</taxon>
        <taxon>Agaricomycetidae</taxon>
        <taxon>Agaricales</taxon>
        <taxon>Pleurotineae</taxon>
        <taxon>Pleurotaceae</taxon>
        <taxon>Pleurotus</taxon>
    </lineage>
</organism>
<sequence>MGFFNNASNFTINDATMNEVGGDYITNNNTTSDSRSNCNNWNKSTVKGSYNNHSKRVIAGGNTTNNNNGGGLFYQANGVQNINDPPPVSQARQGRARQTAAARSPRTATGPANLAARGGARPRQAIGQRPYNPTYSIPQPPPTREDQPEYTPAPTNLFVRDSRSYSDQPNAGTRPSLFPIQSTPNFGDDHDERTWASEEEYEDIDDEDDAQPFGNRPLNNERSHSCDSVALRSRSRCSS</sequence>